<organism evidence="2 3">
    <name type="scientific">Ganoderma sinense ZZ0214-1</name>
    <dbReference type="NCBI Taxonomy" id="1077348"/>
    <lineage>
        <taxon>Eukaryota</taxon>
        <taxon>Fungi</taxon>
        <taxon>Dikarya</taxon>
        <taxon>Basidiomycota</taxon>
        <taxon>Agaricomycotina</taxon>
        <taxon>Agaricomycetes</taxon>
        <taxon>Polyporales</taxon>
        <taxon>Polyporaceae</taxon>
        <taxon>Ganoderma</taxon>
    </lineage>
</organism>
<dbReference type="EMBL" id="AYKW01000009">
    <property type="protein sequence ID" value="PIL32815.1"/>
    <property type="molecule type" value="Genomic_DNA"/>
</dbReference>
<evidence type="ECO:0000313" key="3">
    <source>
        <dbReference type="Proteomes" id="UP000230002"/>
    </source>
</evidence>
<comment type="caution">
    <text evidence="2">The sequence shown here is derived from an EMBL/GenBank/DDBJ whole genome shotgun (WGS) entry which is preliminary data.</text>
</comment>
<gene>
    <name evidence="2" type="ORF">GSI_04932</name>
</gene>
<evidence type="ECO:0000256" key="1">
    <source>
        <dbReference type="SAM" id="MobiDB-lite"/>
    </source>
</evidence>
<dbReference type="AlphaFoldDB" id="A0A2G8SGA7"/>
<sequence length="62" mass="6798">MAGRRRSHHPRCINATLIQTRHVPETNDMRLFQSPINEGTTAESGYTESDSTAGTSNPGRVS</sequence>
<feature type="region of interest" description="Disordered" evidence="1">
    <location>
        <begin position="24"/>
        <end position="62"/>
    </location>
</feature>
<name>A0A2G8SGA7_9APHY</name>
<protein>
    <submittedName>
        <fullName evidence="2">Uncharacterized protein</fullName>
    </submittedName>
</protein>
<evidence type="ECO:0000313" key="2">
    <source>
        <dbReference type="EMBL" id="PIL32815.1"/>
    </source>
</evidence>
<proteinExistence type="predicted"/>
<keyword evidence="3" id="KW-1185">Reference proteome</keyword>
<dbReference type="Proteomes" id="UP000230002">
    <property type="component" value="Unassembled WGS sequence"/>
</dbReference>
<feature type="compositionally biased region" description="Polar residues" evidence="1">
    <location>
        <begin position="34"/>
        <end position="62"/>
    </location>
</feature>
<reference evidence="2 3" key="1">
    <citation type="journal article" date="2015" name="Sci. Rep.">
        <title>Chromosome-level genome map provides insights into diverse defense mechanisms in the medicinal fungus Ganoderma sinense.</title>
        <authorList>
            <person name="Zhu Y."/>
            <person name="Xu J."/>
            <person name="Sun C."/>
            <person name="Zhou S."/>
            <person name="Xu H."/>
            <person name="Nelson D.R."/>
            <person name="Qian J."/>
            <person name="Song J."/>
            <person name="Luo H."/>
            <person name="Xiang L."/>
            <person name="Li Y."/>
            <person name="Xu Z."/>
            <person name="Ji A."/>
            <person name="Wang L."/>
            <person name="Lu S."/>
            <person name="Hayward A."/>
            <person name="Sun W."/>
            <person name="Li X."/>
            <person name="Schwartz D.C."/>
            <person name="Wang Y."/>
            <person name="Chen S."/>
        </authorList>
    </citation>
    <scope>NUCLEOTIDE SEQUENCE [LARGE SCALE GENOMIC DNA]</scope>
    <source>
        <strain evidence="2 3">ZZ0214-1</strain>
    </source>
</reference>
<accession>A0A2G8SGA7</accession>